<keyword evidence="2" id="KW-0456">Lyase</keyword>
<protein>
    <submittedName>
        <fullName evidence="2">Enoyl-CoA hydratase</fullName>
        <ecNumber evidence="2">4.2.1.17</ecNumber>
    </submittedName>
</protein>
<dbReference type="InterPro" id="IPR001753">
    <property type="entry name" value="Enoyl-CoA_hydra/iso"/>
</dbReference>
<dbReference type="OrthoDB" id="9795727at2"/>
<dbReference type="AlphaFoldDB" id="A0A2S9Q6L3"/>
<accession>A0A2S9Q6L3</accession>
<dbReference type="InterPro" id="IPR051683">
    <property type="entry name" value="Enoyl-CoA_Hydratase/Isomerase"/>
</dbReference>
<dbReference type="Gene3D" id="3.90.226.10">
    <property type="entry name" value="2-enoyl-CoA Hydratase, Chain A, domain 1"/>
    <property type="match status" value="1"/>
</dbReference>
<dbReference type="GO" id="GO:0008300">
    <property type="term" value="P:isoprenoid catabolic process"/>
    <property type="evidence" value="ECO:0007669"/>
    <property type="project" value="TreeGrafter"/>
</dbReference>
<dbReference type="InterPro" id="IPR029045">
    <property type="entry name" value="ClpP/crotonase-like_dom_sf"/>
</dbReference>
<reference evidence="2 3" key="1">
    <citation type="submission" date="2018-02" db="EMBL/GenBank/DDBJ databases">
        <title>Whole genome sequencing of endophytic bacterium.</title>
        <authorList>
            <person name="Eedara R."/>
            <person name="Podile A.R."/>
        </authorList>
    </citation>
    <scope>NUCLEOTIDE SEQUENCE [LARGE SCALE GENOMIC DNA]</scope>
    <source>
        <strain evidence="2 3">RP1T</strain>
    </source>
</reference>
<dbReference type="Proteomes" id="UP000237682">
    <property type="component" value="Unassembled WGS sequence"/>
</dbReference>
<comment type="caution">
    <text evidence="2">The sequence shown here is derived from an EMBL/GenBank/DDBJ whole genome shotgun (WGS) entry which is preliminary data.</text>
</comment>
<dbReference type="InterPro" id="IPR014748">
    <property type="entry name" value="Enoyl-CoA_hydra_C"/>
</dbReference>
<dbReference type="SUPFAM" id="SSF52096">
    <property type="entry name" value="ClpP/crotonase"/>
    <property type="match status" value="1"/>
</dbReference>
<dbReference type="EMBL" id="PUEJ01000010">
    <property type="protein sequence ID" value="PRH85003.1"/>
    <property type="molecule type" value="Genomic_DNA"/>
</dbReference>
<sequence>MSLRVERDGSVAVLTLDRPEVLNAFDEGLIAELTRAFAEAGTDAAVRAVLLQAEGKAFSAGADLAWMRRAADASPEDNLADARQLAELMRVVDTCPKPTLVRVQGAAFGGAVGLVACCDIAIAVPQARFSLSEVRLGLIPGAISPYVIRAIGQRAARRLFLTAERFSADEALRYGLIHEIAAPETLDQAVQRCLSDILAGGPEAIAAAKKLAVDMAGPITAERIEESARRIATIRSSSEAREGLAAFFAKRKPGWMS</sequence>
<dbReference type="PANTHER" id="PTHR42964:SF1">
    <property type="entry name" value="POLYKETIDE BIOSYNTHESIS ENOYL-COA HYDRATASE PKSH-RELATED"/>
    <property type="match status" value="1"/>
</dbReference>
<evidence type="ECO:0000313" key="3">
    <source>
        <dbReference type="Proteomes" id="UP000237682"/>
    </source>
</evidence>
<proteinExistence type="inferred from homology"/>
<evidence type="ECO:0000313" key="2">
    <source>
        <dbReference type="EMBL" id="PRH85003.1"/>
    </source>
</evidence>
<dbReference type="Pfam" id="PF00378">
    <property type="entry name" value="ECH_1"/>
    <property type="match status" value="1"/>
</dbReference>
<gene>
    <name evidence="2" type="ORF">C5L14_23935</name>
</gene>
<keyword evidence="3" id="KW-1185">Reference proteome</keyword>
<comment type="similarity">
    <text evidence="1">Belongs to the enoyl-CoA hydratase/isomerase family.</text>
</comment>
<dbReference type="GO" id="GO:0004300">
    <property type="term" value="F:enoyl-CoA hydratase activity"/>
    <property type="evidence" value="ECO:0007669"/>
    <property type="project" value="UniProtKB-EC"/>
</dbReference>
<evidence type="ECO:0000256" key="1">
    <source>
        <dbReference type="ARBA" id="ARBA00005254"/>
    </source>
</evidence>
<dbReference type="Gene3D" id="1.10.12.10">
    <property type="entry name" value="Lyase 2-enoyl-coa Hydratase, Chain A, domain 2"/>
    <property type="match status" value="1"/>
</dbReference>
<dbReference type="PANTHER" id="PTHR42964">
    <property type="entry name" value="ENOYL-COA HYDRATASE"/>
    <property type="match status" value="1"/>
</dbReference>
<dbReference type="CDD" id="cd06558">
    <property type="entry name" value="crotonase-like"/>
    <property type="match status" value="1"/>
</dbReference>
<organism evidence="2 3">
    <name type="scientific">Labrys okinawensis</name>
    <dbReference type="NCBI Taxonomy" id="346911"/>
    <lineage>
        <taxon>Bacteria</taxon>
        <taxon>Pseudomonadati</taxon>
        <taxon>Pseudomonadota</taxon>
        <taxon>Alphaproteobacteria</taxon>
        <taxon>Hyphomicrobiales</taxon>
        <taxon>Xanthobacteraceae</taxon>
        <taxon>Labrys</taxon>
    </lineage>
</organism>
<name>A0A2S9Q6L3_9HYPH</name>
<dbReference type="EC" id="4.2.1.17" evidence="2"/>